<dbReference type="AlphaFoldDB" id="X1CI30"/>
<gene>
    <name evidence="1" type="ORF">S01H4_26316</name>
</gene>
<evidence type="ECO:0000313" key="1">
    <source>
        <dbReference type="EMBL" id="GAG83906.1"/>
    </source>
</evidence>
<reference evidence="1" key="1">
    <citation type="journal article" date="2014" name="Front. Microbiol.">
        <title>High frequency of phylogenetically diverse reductive dehalogenase-homologous genes in deep subseafloor sedimentary metagenomes.</title>
        <authorList>
            <person name="Kawai M."/>
            <person name="Futagami T."/>
            <person name="Toyoda A."/>
            <person name="Takaki Y."/>
            <person name="Nishi S."/>
            <person name="Hori S."/>
            <person name="Arai W."/>
            <person name="Tsubouchi T."/>
            <person name="Morono Y."/>
            <person name="Uchiyama I."/>
            <person name="Ito T."/>
            <person name="Fujiyama A."/>
            <person name="Inagaki F."/>
            <person name="Takami H."/>
        </authorList>
    </citation>
    <scope>NUCLEOTIDE SEQUENCE</scope>
    <source>
        <strain evidence="1">Expedition CK06-06</strain>
    </source>
</reference>
<dbReference type="EMBL" id="BART01012673">
    <property type="protein sequence ID" value="GAG83906.1"/>
    <property type="molecule type" value="Genomic_DNA"/>
</dbReference>
<name>X1CI30_9ZZZZ</name>
<accession>X1CI30</accession>
<organism evidence="1">
    <name type="scientific">marine sediment metagenome</name>
    <dbReference type="NCBI Taxonomy" id="412755"/>
    <lineage>
        <taxon>unclassified sequences</taxon>
        <taxon>metagenomes</taxon>
        <taxon>ecological metagenomes</taxon>
    </lineage>
</organism>
<sequence length="41" mass="5071">SIKKLIPNFYDLPEKMQQDLENHIYCKQLHCSHTYMMEEDR</sequence>
<comment type="caution">
    <text evidence="1">The sequence shown here is derived from an EMBL/GenBank/DDBJ whole genome shotgun (WGS) entry which is preliminary data.</text>
</comment>
<protein>
    <submittedName>
        <fullName evidence="1">Uncharacterized protein</fullName>
    </submittedName>
</protein>
<feature type="non-terminal residue" evidence="1">
    <location>
        <position position="1"/>
    </location>
</feature>
<proteinExistence type="predicted"/>